<dbReference type="RefSeq" id="WP_188405627.1">
    <property type="nucleotide sequence ID" value="NZ_BMGL01000004.1"/>
</dbReference>
<dbReference type="SUPFAM" id="SSF53328">
    <property type="entry name" value="Formyltransferase"/>
    <property type="match status" value="1"/>
</dbReference>
<comment type="function">
    <text evidence="5">Attaches a formyl group to the free amino group of methionyl-tRNA(fMet). The formyl group appears to play a dual role in the initiator identity of N-formylmethionyl-tRNA by promoting its recognition by IF2 and preventing the misappropriation of this tRNA by the elongation apparatus.</text>
</comment>
<dbReference type="CDD" id="cd08646">
    <property type="entry name" value="FMT_core_Met-tRNA-FMT_N"/>
    <property type="match status" value="1"/>
</dbReference>
<dbReference type="InterPro" id="IPR002376">
    <property type="entry name" value="Formyl_transf_N"/>
</dbReference>
<evidence type="ECO:0000256" key="4">
    <source>
        <dbReference type="ARBA" id="ARBA00022917"/>
    </source>
</evidence>
<dbReference type="NCBIfam" id="TIGR00460">
    <property type="entry name" value="fmt"/>
    <property type="match status" value="1"/>
</dbReference>
<evidence type="ECO:0000256" key="2">
    <source>
        <dbReference type="ARBA" id="ARBA00012261"/>
    </source>
</evidence>
<keyword evidence="3 5" id="KW-0808">Transferase</keyword>
<keyword evidence="9" id="KW-1185">Reference proteome</keyword>
<dbReference type="HAMAP" id="MF_00182">
    <property type="entry name" value="Formyl_trans"/>
    <property type="match status" value="1"/>
</dbReference>
<dbReference type="InterPro" id="IPR005793">
    <property type="entry name" value="Formyl_trans_C"/>
</dbReference>
<dbReference type="EC" id="2.1.2.9" evidence="2 5"/>
<comment type="catalytic activity">
    <reaction evidence="5">
        <text>L-methionyl-tRNA(fMet) + (6R)-10-formyltetrahydrofolate = N-formyl-L-methionyl-tRNA(fMet) + (6S)-5,6,7,8-tetrahydrofolate + H(+)</text>
        <dbReference type="Rhea" id="RHEA:24380"/>
        <dbReference type="Rhea" id="RHEA-COMP:9952"/>
        <dbReference type="Rhea" id="RHEA-COMP:9953"/>
        <dbReference type="ChEBI" id="CHEBI:15378"/>
        <dbReference type="ChEBI" id="CHEBI:57453"/>
        <dbReference type="ChEBI" id="CHEBI:78530"/>
        <dbReference type="ChEBI" id="CHEBI:78844"/>
        <dbReference type="ChEBI" id="CHEBI:195366"/>
        <dbReference type="EC" id="2.1.2.9"/>
    </reaction>
</comment>
<dbReference type="InterPro" id="IPR011034">
    <property type="entry name" value="Formyl_transferase-like_C_sf"/>
</dbReference>
<comment type="similarity">
    <text evidence="1 5">Belongs to the Fmt family.</text>
</comment>
<evidence type="ECO:0000256" key="3">
    <source>
        <dbReference type="ARBA" id="ARBA00022679"/>
    </source>
</evidence>
<dbReference type="GO" id="GO:0005829">
    <property type="term" value="C:cytosol"/>
    <property type="evidence" value="ECO:0007669"/>
    <property type="project" value="TreeGrafter"/>
</dbReference>
<feature type="domain" description="Formyl transferase N-terminal" evidence="6">
    <location>
        <begin position="6"/>
        <end position="181"/>
    </location>
</feature>
<accession>A0A916ZR01</accession>
<dbReference type="InterPro" id="IPR036477">
    <property type="entry name" value="Formyl_transf_N_sf"/>
</dbReference>
<feature type="domain" description="Formyl transferase C-terminal" evidence="7">
    <location>
        <begin position="209"/>
        <end position="309"/>
    </location>
</feature>
<sequence length="318" mass="35966">MKKALKVCFMGTPEFAVSSLAKINSSEHEIVGVVTAIDKQAGRGRKINQSEVKKYAIENGLPVYQPSNLKSDEFLEQIKKMNPDVIVVVAFRMLPKVIWNYPKFGTFNLHASLLPKYRGAAPIHWAIINGEKETGVTTFFIDEEIDTGKIILNKKQPISEEDKLGSLYKKLMVIGSDLVIETLNLITNDGKKLNVKSQYINEDVPSAPKLTRENTKINWNNSAKEIYNFVRGLNPFPLAWTQLSEKGEQIQIKIYGATYQITEHNKRPGEIDLEKKRLGVYVNNGIIYIEELKAEGKRKMNIADFLNGYQLSNDAVFV</sequence>
<dbReference type="GO" id="GO:0004479">
    <property type="term" value="F:methionyl-tRNA formyltransferase activity"/>
    <property type="evidence" value="ECO:0007669"/>
    <property type="project" value="UniProtKB-UniRule"/>
</dbReference>
<evidence type="ECO:0000259" key="6">
    <source>
        <dbReference type="Pfam" id="PF00551"/>
    </source>
</evidence>
<evidence type="ECO:0000259" key="7">
    <source>
        <dbReference type="Pfam" id="PF02911"/>
    </source>
</evidence>
<dbReference type="Gene3D" id="3.40.50.12230">
    <property type="match status" value="1"/>
</dbReference>
<evidence type="ECO:0000313" key="9">
    <source>
        <dbReference type="Proteomes" id="UP000599688"/>
    </source>
</evidence>
<dbReference type="EMBL" id="BMGL01000004">
    <property type="protein sequence ID" value="GGE09780.1"/>
    <property type="molecule type" value="Genomic_DNA"/>
</dbReference>
<comment type="caution">
    <text evidence="8">The sequence shown here is derived from an EMBL/GenBank/DDBJ whole genome shotgun (WGS) entry which is preliminary data.</text>
</comment>
<dbReference type="Pfam" id="PF02911">
    <property type="entry name" value="Formyl_trans_C"/>
    <property type="match status" value="1"/>
</dbReference>
<dbReference type="PANTHER" id="PTHR11138:SF5">
    <property type="entry name" value="METHIONYL-TRNA FORMYLTRANSFERASE, MITOCHONDRIAL"/>
    <property type="match status" value="1"/>
</dbReference>
<keyword evidence="4 5" id="KW-0648">Protein biosynthesis</keyword>
<evidence type="ECO:0000256" key="1">
    <source>
        <dbReference type="ARBA" id="ARBA00010699"/>
    </source>
</evidence>
<feature type="binding site" evidence="5">
    <location>
        <begin position="112"/>
        <end position="115"/>
    </location>
    <ligand>
        <name>(6S)-5,6,7,8-tetrahydrofolate</name>
        <dbReference type="ChEBI" id="CHEBI:57453"/>
    </ligand>
</feature>
<dbReference type="Proteomes" id="UP000599688">
    <property type="component" value="Unassembled WGS sequence"/>
</dbReference>
<dbReference type="InterPro" id="IPR041711">
    <property type="entry name" value="Met-tRNA-FMT_N"/>
</dbReference>
<protein>
    <recommendedName>
        <fullName evidence="2 5">Methionyl-tRNA formyltransferase</fullName>
        <ecNumber evidence="2 5">2.1.2.9</ecNumber>
    </recommendedName>
</protein>
<name>A0A916ZR01_9FLAO</name>
<dbReference type="InterPro" id="IPR044135">
    <property type="entry name" value="Met-tRNA-FMT_C"/>
</dbReference>
<dbReference type="InterPro" id="IPR005794">
    <property type="entry name" value="Fmt"/>
</dbReference>
<reference evidence="8 9" key="1">
    <citation type="journal article" date="2014" name="Int. J. Syst. Evol. Microbiol.">
        <title>Complete genome sequence of Corynebacterium casei LMG S-19264T (=DSM 44701T), isolated from a smear-ripened cheese.</title>
        <authorList>
            <consortium name="US DOE Joint Genome Institute (JGI-PGF)"/>
            <person name="Walter F."/>
            <person name="Albersmeier A."/>
            <person name="Kalinowski J."/>
            <person name="Ruckert C."/>
        </authorList>
    </citation>
    <scope>NUCLEOTIDE SEQUENCE [LARGE SCALE GENOMIC DNA]</scope>
    <source>
        <strain evidence="8 9">CGMCC 1.12925</strain>
    </source>
</reference>
<dbReference type="PANTHER" id="PTHR11138">
    <property type="entry name" value="METHIONYL-TRNA FORMYLTRANSFERASE"/>
    <property type="match status" value="1"/>
</dbReference>
<organism evidence="8 9">
    <name type="scientific">Psychroflexus salis</name>
    <dbReference type="NCBI Taxonomy" id="1526574"/>
    <lineage>
        <taxon>Bacteria</taxon>
        <taxon>Pseudomonadati</taxon>
        <taxon>Bacteroidota</taxon>
        <taxon>Flavobacteriia</taxon>
        <taxon>Flavobacteriales</taxon>
        <taxon>Flavobacteriaceae</taxon>
        <taxon>Psychroflexus</taxon>
    </lineage>
</organism>
<dbReference type="SUPFAM" id="SSF50486">
    <property type="entry name" value="FMT C-terminal domain-like"/>
    <property type="match status" value="1"/>
</dbReference>
<proteinExistence type="inferred from homology"/>
<evidence type="ECO:0000313" key="8">
    <source>
        <dbReference type="EMBL" id="GGE09780.1"/>
    </source>
</evidence>
<dbReference type="CDD" id="cd08704">
    <property type="entry name" value="Met_tRNA_FMT_C"/>
    <property type="match status" value="1"/>
</dbReference>
<dbReference type="AlphaFoldDB" id="A0A916ZR01"/>
<dbReference type="Pfam" id="PF00551">
    <property type="entry name" value="Formyl_trans_N"/>
    <property type="match status" value="1"/>
</dbReference>
<evidence type="ECO:0000256" key="5">
    <source>
        <dbReference type="HAMAP-Rule" id="MF_00182"/>
    </source>
</evidence>
<gene>
    <name evidence="5 8" type="primary">fmt</name>
    <name evidence="8" type="ORF">GCM10010831_09150</name>
</gene>